<gene>
    <name evidence="2" type="ORF">C5167_048874</name>
</gene>
<dbReference type="Gramene" id="RZC73394">
    <property type="protein sequence ID" value="RZC73394"/>
    <property type="gene ID" value="C5167_048874"/>
</dbReference>
<evidence type="ECO:0000313" key="3">
    <source>
        <dbReference type="Proteomes" id="UP000316621"/>
    </source>
</evidence>
<keyword evidence="3" id="KW-1185">Reference proteome</keyword>
<dbReference type="AlphaFoldDB" id="A0A4Y7KJ74"/>
<protein>
    <submittedName>
        <fullName evidence="2">Uncharacterized protein</fullName>
    </submittedName>
</protein>
<accession>A0A4Y7KJ74</accession>
<evidence type="ECO:0000256" key="1">
    <source>
        <dbReference type="SAM" id="MobiDB-lite"/>
    </source>
</evidence>
<name>A0A4Y7KJ74_PAPSO</name>
<dbReference type="Proteomes" id="UP000316621">
    <property type="component" value="Chromosome 8"/>
</dbReference>
<feature type="region of interest" description="Disordered" evidence="1">
    <location>
        <begin position="1"/>
        <end position="30"/>
    </location>
</feature>
<organism evidence="2 3">
    <name type="scientific">Papaver somniferum</name>
    <name type="common">Opium poppy</name>
    <dbReference type="NCBI Taxonomy" id="3469"/>
    <lineage>
        <taxon>Eukaryota</taxon>
        <taxon>Viridiplantae</taxon>
        <taxon>Streptophyta</taxon>
        <taxon>Embryophyta</taxon>
        <taxon>Tracheophyta</taxon>
        <taxon>Spermatophyta</taxon>
        <taxon>Magnoliopsida</taxon>
        <taxon>Ranunculales</taxon>
        <taxon>Papaveraceae</taxon>
        <taxon>Papaveroideae</taxon>
        <taxon>Papaver</taxon>
    </lineage>
</organism>
<reference evidence="2 3" key="1">
    <citation type="journal article" date="2018" name="Science">
        <title>The opium poppy genome and morphinan production.</title>
        <authorList>
            <person name="Guo L."/>
            <person name="Winzer T."/>
            <person name="Yang X."/>
            <person name="Li Y."/>
            <person name="Ning Z."/>
            <person name="He Z."/>
            <person name="Teodor R."/>
            <person name="Lu Y."/>
            <person name="Bowser T.A."/>
            <person name="Graham I.A."/>
            <person name="Ye K."/>
        </authorList>
    </citation>
    <scope>NUCLEOTIDE SEQUENCE [LARGE SCALE GENOMIC DNA]</scope>
    <source>
        <strain evidence="3">cv. HN1</strain>
        <tissue evidence="2">Leaves</tissue>
    </source>
</reference>
<evidence type="ECO:0000313" key="2">
    <source>
        <dbReference type="EMBL" id="RZC73394.1"/>
    </source>
</evidence>
<dbReference type="EMBL" id="CM010722">
    <property type="protein sequence ID" value="RZC73394.1"/>
    <property type="molecule type" value="Genomic_DNA"/>
</dbReference>
<proteinExistence type="predicted"/>
<sequence>MEMEIEEHEQTLKTHTKNHQRSTDSKNHSSRTVLTLLQLPSMLLSKMVDSSLSKFLMMAMVSATKTCQFCVKDTQHRNYPFWKTCRV</sequence>